<dbReference type="PANTHER" id="PTHR33308">
    <property type="entry name" value="PEPTIDOGLYCAN HYDROLASE FLGJ"/>
    <property type="match status" value="1"/>
</dbReference>
<comment type="caution">
    <text evidence="4">The sequence shown here is derived from an EMBL/GenBank/DDBJ whole genome shotgun (WGS) entry which is preliminary data.</text>
</comment>
<evidence type="ECO:0000313" key="4">
    <source>
        <dbReference type="EMBL" id="MBV6319734.1"/>
    </source>
</evidence>
<evidence type="ECO:0000313" key="7">
    <source>
        <dbReference type="Proteomes" id="UP001162889"/>
    </source>
</evidence>
<feature type="region of interest" description="Disordered" evidence="2">
    <location>
        <begin position="1"/>
        <end position="23"/>
    </location>
</feature>
<keyword evidence="1 5" id="KW-0378">Hydrolase</keyword>
<organism evidence="4 6">
    <name type="scientific">Duganella violaceipulchra</name>
    <dbReference type="NCBI Taxonomy" id="2849652"/>
    <lineage>
        <taxon>Bacteria</taxon>
        <taxon>Pseudomonadati</taxon>
        <taxon>Pseudomonadota</taxon>
        <taxon>Betaproteobacteria</taxon>
        <taxon>Burkholderiales</taxon>
        <taxon>Oxalobacteraceae</taxon>
        <taxon>Telluria group</taxon>
        <taxon>Duganella</taxon>
    </lineage>
</organism>
<keyword evidence="7" id="KW-1185">Reference proteome</keyword>
<evidence type="ECO:0000256" key="1">
    <source>
        <dbReference type="ARBA" id="ARBA00022801"/>
    </source>
</evidence>
<accession>A0AA41L244</accession>
<dbReference type="GO" id="GO:0071973">
    <property type="term" value="P:bacterial-type flagellum-dependent cell motility"/>
    <property type="evidence" value="ECO:0007669"/>
    <property type="project" value="TreeGrafter"/>
</dbReference>
<dbReference type="PANTHER" id="PTHR33308:SF9">
    <property type="entry name" value="PEPTIDOGLYCAN HYDROLASE FLGJ"/>
    <property type="match status" value="1"/>
</dbReference>
<feature type="compositionally biased region" description="Basic residues" evidence="2">
    <location>
        <begin position="1"/>
        <end position="19"/>
    </location>
</feature>
<gene>
    <name evidence="4" type="ORF">KVP70_02200</name>
    <name evidence="5" type="ORF">L1274_000141</name>
</gene>
<dbReference type="InterPro" id="IPR051056">
    <property type="entry name" value="Glycosyl_Hydrolase_73"/>
</dbReference>
<dbReference type="Proteomes" id="UP001155901">
    <property type="component" value="Unassembled WGS sequence"/>
</dbReference>
<sequence length="169" mass="18892">MSKHAHALAQTHAHRHRTKQQPAHVAHFVGLHTSDARIISARTGIPTEVILAQSALESNWGRSVKGNAYFGIKGKSATGHSTTFSTHEVKLSGKRIREINEFRAYANYTEAADDYASLLQRKYPTVFAYQSDPDRFAEAIARRGYATDPDYARKLKSIIHAHITPLLKK</sequence>
<reference evidence="4" key="1">
    <citation type="submission" date="2021-07" db="EMBL/GenBank/DDBJ databases">
        <title>Characterization of violacein-producing bacteria and related species.</title>
        <authorList>
            <person name="Wilson H.S."/>
            <person name="De Leon M.E."/>
        </authorList>
    </citation>
    <scope>NUCLEOTIDE SEQUENCE</scope>
    <source>
        <strain evidence="4">HSC-15S17</strain>
    </source>
</reference>
<feature type="domain" description="Mannosyl-glycoprotein endo-beta-N-acetylglucosamidase-like" evidence="3">
    <location>
        <begin position="18"/>
        <end position="169"/>
    </location>
</feature>
<proteinExistence type="predicted"/>
<dbReference type="AlphaFoldDB" id="A0AA41L244"/>
<dbReference type="EMBL" id="JAHTGR010000001">
    <property type="protein sequence ID" value="MBV6319734.1"/>
    <property type="molecule type" value="Genomic_DNA"/>
</dbReference>
<dbReference type="InterPro" id="IPR002901">
    <property type="entry name" value="MGlyc_endo_b_GlcNAc-like_dom"/>
</dbReference>
<evidence type="ECO:0000256" key="2">
    <source>
        <dbReference type="SAM" id="MobiDB-lite"/>
    </source>
</evidence>
<dbReference type="EMBL" id="JALJZU010000001">
    <property type="protein sequence ID" value="MCP2006453.1"/>
    <property type="molecule type" value="Genomic_DNA"/>
</dbReference>
<dbReference type="Proteomes" id="UP001162889">
    <property type="component" value="Unassembled WGS sequence"/>
</dbReference>
<dbReference type="RefSeq" id="WP_217940354.1">
    <property type="nucleotide sequence ID" value="NZ_JAHTGR010000001.1"/>
</dbReference>
<reference evidence="5" key="2">
    <citation type="submission" date="2022-03" db="EMBL/GenBank/DDBJ databases">
        <title>Genome Encyclopedia of Bacteria and Archaea VI: Functional Genomics of Type Strains.</title>
        <authorList>
            <person name="Whitman W."/>
        </authorList>
    </citation>
    <scope>NUCLEOTIDE SEQUENCE</scope>
    <source>
        <strain evidence="5">HSC-15S17</strain>
    </source>
</reference>
<evidence type="ECO:0000259" key="3">
    <source>
        <dbReference type="SMART" id="SM00047"/>
    </source>
</evidence>
<evidence type="ECO:0000313" key="6">
    <source>
        <dbReference type="Proteomes" id="UP001155901"/>
    </source>
</evidence>
<protein>
    <submittedName>
        <fullName evidence="5">Flagellum-specific peptidoglycan hydrolase FlgJ</fullName>
    </submittedName>
    <submittedName>
        <fullName evidence="4">Glucosaminidase domain-containing protein</fullName>
    </submittedName>
</protein>
<name>A0AA41L244_9BURK</name>
<dbReference type="SMART" id="SM00047">
    <property type="entry name" value="LYZ2"/>
    <property type="match status" value="1"/>
</dbReference>
<dbReference type="GO" id="GO:0004040">
    <property type="term" value="F:amidase activity"/>
    <property type="evidence" value="ECO:0007669"/>
    <property type="project" value="InterPro"/>
</dbReference>
<dbReference type="Pfam" id="PF01832">
    <property type="entry name" value="Glucosaminidase"/>
    <property type="match status" value="1"/>
</dbReference>
<evidence type="ECO:0000313" key="5">
    <source>
        <dbReference type="EMBL" id="MCP2006453.1"/>
    </source>
</evidence>